<comment type="caution">
    <text evidence="3">The sequence shown here is derived from an EMBL/GenBank/DDBJ whole genome shotgun (WGS) entry which is preliminary data.</text>
</comment>
<dbReference type="Proteomes" id="UP000266723">
    <property type="component" value="Unassembled WGS sequence"/>
</dbReference>
<feature type="region of interest" description="Disordered" evidence="2">
    <location>
        <begin position="480"/>
        <end position="517"/>
    </location>
</feature>
<proteinExistence type="predicted"/>
<keyword evidence="1" id="KW-0175">Coiled coil</keyword>
<organism evidence="3 4">
    <name type="scientific">Brassica cretica</name>
    <name type="common">Mustard</name>
    <dbReference type="NCBI Taxonomy" id="69181"/>
    <lineage>
        <taxon>Eukaryota</taxon>
        <taxon>Viridiplantae</taxon>
        <taxon>Streptophyta</taxon>
        <taxon>Embryophyta</taxon>
        <taxon>Tracheophyta</taxon>
        <taxon>Spermatophyta</taxon>
        <taxon>Magnoliopsida</taxon>
        <taxon>eudicotyledons</taxon>
        <taxon>Gunneridae</taxon>
        <taxon>Pentapetalae</taxon>
        <taxon>rosids</taxon>
        <taxon>malvids</taxon>
        <taxon>Brassicales</taxon>
        <taxon>Brassicaceae</taxon>
        <taxon>Brassiceae</taxon>
        <taxon>Brassica</taxon>
    </lineage>
</organism>
<feature type="compositionally biased region" description="Polar residues" evidence="2">
    <location>
        <begin position="1"/>
        <end position="10"/>
    </location>
</feature>
<evidence type="ECO:0000256" key="2">
    <source>
        <dbReference type="SAM" id="MobiDB-lite"/>
    </source>
</evidence>
<evidence type="ECO:0000256" key="1">
    <source>
        <dbReference type="SAM" id="Coils"/>
    </source>
</evidence>
<accession>A0ABQ7CEN9</accession>
<protein>
    <submittedName>
        <fullName evidence="3">Uncharacterized protein</fullName>
    </submittedName>
</protein>
<name>A0ABQ7CEN9_BRACR</name>
<evidence type="ECO:0000313" key="4">
    <source>
        <dbReference type="Proteomes" id="UP000266723"/>
    </source>
</evidence>
<dbReference type="EMBL" id="QGKV02000832">
    <property type="protein sequence ID" value="KAF3550042.1"/>
    <property type="molecule type" value="Genomic_DNA"/>
</dbReference>
<sequence>MSKRSPSSVPTAADRARLKRRMEPMFSRSDSSSEAGEGSDCDLMAPLPLSCVYAAPPLVGPASSVGEDELAEWRSRYSLPYYIVLLVPTIEERASSCIPGKIAVYEDFFDSGLRGSIPALIAGLCNLFEISPSQLNLPAWRILIASQNLGDLEYLSLGIIEVMFAYHLAPLNGGEGRFHLRPRSGLPIVEELPKSDLKGPVFNKKWQERYAFMVFPGSSHRWNFIARTHPAPSEGEKTVLRARQLPADRRQVNFMVSETVLRRSSLWRDMSGGVTNDPFAAYQEAAKVISAKKGSSSRSASGDEVMITGSCHSTVVKLEPSPSLPGKRPKLECIPSGWHCLAYRRFLRVDPCSSRRASPKRLPDEGLLVLREEVEVLKCQVSGEKEQRVAREFEIHDLKEKVAEASSADALAMNQKNQELEEDIEALKEAAETFKFEMVMAVNRARVVARWELMREWLRKKSAQWDLVMALEQYKAVVQEEARSKGTPLPTFEDELAIPPSSDRDVDSSVKLRGSPT</sequence>
<keyword evidence="4" id="KW-1185">Reference proteome</keyword>
<feature type="region of interest" description="Disordered" evidence="2">
    <location>
        <begin position="1"/>
        <end position="38"/>
    </location>
</feature>
<dbReference type="PANTHER" id="PTHR31099">
    <property type="entry name" value="OS06G0165300 PROTEIN"/>
    <property type="match status" value="1"/>
</dbReference>
<feature type="coiled-coil region" evidence="1">
    <location>
        <begin position="403"/>
        <end position="437"/>
    </location>
</feature>
<reference evidence="3 4" key="1">
    <citation type="journal article" date="2020" name="BMC Genomics">
        <title>Intraspecific diversification of the crop wild relative Brassica cretica Lam. using demographic model selection.</title>
        <authorList>
            <person name="Kioukis A."/>
            <person name="Michalopoulou V.A."/>
            <person name="Briers L."/>
            <person name="Pirintsos S."/>
            <person name="Studholme D.J."/>
            <person name="Pavlidis P."/>
            <person name="Sarris P.F."/>
        </authorList>
    </citation>
    <scope>NUCLEOTIDE SEQUENCE [LARGE SCALE GENOMIC DNA]</scope>
    <source>
        <strain evidence="4">cv. PFS-1207/04</strain>
    </source>
</reference>
<dbReference type="PANTHER" id="PTHR31099:SF49">
    <property type="entry name" value="MYOSIN HEAVY CHAIN-LIKE PROTEIN"/>
    <property type="match status" value="1"/>
</dbReference>
<evidence type="ECO:0000313" key="3">
    <source>
        <dbReference type="EMBL" id="KAF3550042.1"/>
    </source>
</evidence>
<feature type="compositionally biased region" description="Low complexity" evidence="2">
    <location>
        <begin position="27"/>
        <end position="38"/>
    </location>
</feature>
<gene>
    <name evidence="3" type="ORF">DY000_02007697</name>
</gene>